<keyword evidence="1" id="KW-0812">Transmembrane</keyword>
<keyword evidence="1" id="KW-0472">Membrane</keyword>
<reference evidence="2 3" key="1">
    <citation type="submission" date="2019-08" db="EMBL/GenBank/DDBJ databases">
        <authorList>
            <person name="Peeters C."/>
        </authorList>
    </citation>
    <scope>NUCLEOTIDE SEQUENCE [LARGE SCALE GENOMIC DNA]</scope>
    <source>
        <strain evidence="2 3">LMG 31108</strain>
    </source>
</reference>
<keyword evidence="3" id="KW-1185">Reference proteome</keyword>
<dbReference type="Proteomes" id="UP000406256">
    <property type="component" value="Unassembled WGS sequence"/>
</dbReference>
<dbReference type="AlphaFoldDB" id="A0A5E4S7Y5"/>
<feature type="transmembrane region" description="Helical" evidence="1">
    <location>
        <begin position="82"/>
        <end position="103"/>
    </location>
</feature>
<dbReference type="Gene3D" id="3.40.30.10">
    <property type="entry name" value="Glutaredoxin"/>
    <property type="match status" value="1"/>
</dbReference>
<name>A0A5E4S7Y5_9BURK</name>
<dbReference type="EMBL" id="CABPSB010000002">
    <property type="protein sequence ID" value="VVD71737.1"/>
    <property type="molecule type" value="Genomic_DNA"/>
</dbReference>
<sequence length="330" mass="33909">MKGLIIRQASPQGKRVGADPGMIDAMKSFPARLSRSSPLPVMRHARTEWPWTARRLTRFAAVAWRDIGSRVRLSGSVSQTSVKALVIIASAFVACIASVAIAAPPSGAGTAMGGSNVGAEVGNGMSGMDGMGSVGRIGSIGSIGGGDNAGTTANLTAAVPSGLELAQATGVTYPREGAGAPVPPDSRSATRQPAAVPLATDFAAHARRAASLDAPLIVLVSLRDCVYCGPIRQRELAPLVRSGKYEVREIGMDSTTPVRDFDGATTTGVAWARAHGVKVSPTVLFLDTNGRPVADPLIGAGLPDFYGAYLDDAIAHGRARLPTGSATTTR</sequence>
<keyword evidence="1" id="KW-1133">Transmembrane helix</keyword>
<proteinExistence type="predicted"/>
<gene>
    <name evidence="2" type="ORF">PAN31108_00635</name>
</gene>
<accession>A0A5E4S7Y5</accession>
<evidence type="ECO:0000313" key="2">
    <source>
        <dbReference type="EMBL" id="VVD71737.1"/>
    </source>
</evidence>
<evidence type="ECO:0000313" key="3">
    <source>
        <dbReference type="Proteomes" id="UP000406256"/>
    </source>
</evidence>
<protein>
    <submittedName>
        <fullName evidence="2">Thioredoxin-like protein</fullName>
    </submittedName>
</protein>
<organism evidence="2 3">
    <name type="scientific">Pandoraea anhela</name>
    <dbReference type="NCBI Taxonomy" id="2508295"/>
    <lineage>
        <taxon>Bacteria</taxon>
        <taxon>Pseudomonadati</taxon>
        <taxon>Pseudomonadota</taxon>
        <taxon>Betaproteobacteria</taxon>
        <taxon>Burkholderiales</taxon>
        <taxon>Burkholderiaceae</taxon>
        <taxon>Pandoraea</taxon>
    </lineage>
</organism>
<evidence type="ECO:0000256" key="1">
    <source>
        <dbReference type="SAM" id="Phobius"/>
    </source>
</evidence>